<name>A0A2W5SFC2_VARPD</name>
<comment type="similarity">
    <text evidence="1">Belongs to the UPF0065 (bug) family.</text>
</comment>
<dbReference type="AlphaFoldDB" id="A0A2W5SFC2"/>
<dbReference type="Gene3D" id="3.40.190.150">
    <property type="entry name" value="Bordetella uptake gene, domain 1"/>
    <property type="match status" value="1"/>
</dbReference>
<dbReference type="SUPFAM" id="SSF53850">
    <property type="entry name" value="Periplasmic binding protein-like II"/>
    <property type="match status" value="1"/>
</dbReference>
<dbReference type="PANTHER" id="PTHR42928">
    <property type="entry name" value="TRICARBOXYLATE-BINDING PROTEIN"/>
    <property type="match status" value="1"/>
</dbReference>
<gene>
    <name evidence="3" type="ORF">DI563_00915</name>
</gene>
<comment type="caution">
    <text evidence="3">The sequence shown here is derived from an EMBL/GenBank/DDBJ whole genome shotgun (WGS) entry which is preliminary data.</text>
</comment>
<feature type="chain" id="PRO_5016163500" evidence="2">
    <location>
        <begin position="27"/>
        <end position="320"/>
    </location>
</feature>
<dbReference type="PIRSF" id="PIRSF017082">
    <property type="entry name" value="YflP"/>
    <property type="match status" value="1"/>
</dbReference>
<dbReference type="Gene3D" id="3.40.190.10">
    <property type="entry name" value="Periplasmic binding protein-like II"/>
    <property type="match status" value="1"/>
</dbReference>
<organism evidence="3 4">
    <name type="scientific">Variovorax paradoxus</name>
    <dbReference type="NCBI Taxonomy" id="34073"/>
    <lineage>
        <taxon>Bacteria</taxon>
        <taxon>Pseudomonadati</taxon>
        <taxon>Pseudomonadota</taxon>
        <taxon>Betaproteobacteria</taxon>
        <taxon>Burkholderiales</taxon>
        <taxon>Comamonadaceae</taxon>
        <taxon>Variovorax</taxon>
    </lineage>
</organism>
<accession>A0A2W5SFC2</accession>
<dbReference type="Proteomes" id="UP000249135">
    <property type="component" value="Unassembled WGS sequence"/>
</dbReference>
<evidence type="ECO:0000313" key="3">
    <source>
        <dbReference type="EMBL" id="PZQ78253.1"/>
    </source>
</evidence>
<evidence type="ECO:0000313" key="4">
    <source>
        <dbReference type="Proteomes" id="UP000249135"/>
    </source>
</evidence>
<dbReference type="Pfam" id="PF03401">
    <property type="entry name" value="TctC"/>
    <property type="match status" value="1"/>
</dbReference>
<evidence type="ECO:0000256" key="1">
    <source>
        <dbReference type="ARBA" id="ARBA00006987"/>
    </source>
</evidence>
<protein>
    <submittedName>
        <fullName evidence="3">ABC transporter substrate-binding protein</fullName>
    </submittedName>
</protein>
<dbReference type="EMBL" id="QFPP01000003">
    <property type="protein sequence ID" value="PZQ78253.1"/>
    <property type="molecule type" value="Genomic_DNA"/>
</dbReference>
<keyword evidence="2" id="KW-0732">Signal</keyword>
<proteinExistence type="inferred from homology"/>
<sequence>MQAHPSLVRRCLLLGLGALACGPALAQPQTIKIVVPFPPGGVTDVAARALAERMSRVLGETLIVENRAGAGSRIGIDAVARSAPDGRTLLFTNTSYSILPIVDPTARYEPTRLLAPVALAGTYSLSVVVSNKLPVSDLQGLIDYARSHPGKLSYGSAGQGSGTHFAGEYFKLLTGTNMVHVPYKSTAAAAADVAAGLLDLTFDAASKAYADAGKVRILAVTGSRRDPRMPAVPTVAEAGLPAFTLDSWLGLLAPQGLPKPMMERLERAAATALADPGLRRTLEDLGVSAASGEPGQLGRAIGEDVTLYRRIVAQAKIRIE</sequence>
<reference evidence="3 4" key="1">
    <citation type="submission" date="2017-08" db="EMBL/GenBank/DDBJ databases">
        <title>Infants hospitalized years apart are colonized by the same room-sourced microbial strains.</title>
        <authorList>
            <person name="Brooks B."/>
            <person name="Olm M.R."/>
            <person name="Firek B.A."/>
            <person name="Baker R."/>
            <person name="Thomas B.C."/>
            <person name="Morowitz M.J."/>
            <person name="Banfield J.F."/>
        </authorList>
    </citation>
    <scope>NUCLEOTIDE SEQUENCE [LARGE SCALE GENOMIC DNA]</scope>
    <source>
        <strain evidence="3">S2_005_003_R2_41</strain>
    </source>
</reference>
<dbReference type="InterPro" id="IPR042100">
    <property type="entry name" value="Bug_dom1"/>
</dbReference>
<feature type="signal peptide" evidence="2">
    <location>
        <begin position="1"/>
        <end position="26"/>
    </location>
</feature>
<evidence type="ECO:0000256" key="2">
    <source>
        <dbReference type="SAM" id="SignalP"/>
    </source>
</evidence>
<dbReference type="PANTHER" id="PTHR42928:SF5">
    <property type="entry name" value="BLR1237 PROTEIN"/>
    <property type="match status" value="1"/>
</dbReference>
<dbReference type="InterPro" id="IPR005064">
    <property type="entry name" value="BUG"/>
</dbReference>